<sequence>MDRVPHDFVNQVCRQLSSRTLRFLAQLDKTWFNSARQNVEKIVLLGGVLRQPFASTGHVYSKLLRNARKIVPDYDDRSVLYRIDDLNISPSNATSGCDIISGAVLDNLLGVCAIQCNSLGVINMDTLAPFKIYTFNVYCLKTVEINNTTLNNEPEVVLWIKKLMKAGGIETLLLDTIKVIGSSPIEEQDFTDMIINEKRSRNLRLNKNKNFPKFNIEMLGRLLDFWKSSEEALGRDFKIWSFYVSKGSKHMKYIQETFQYIEDERTYKMFHSNGTSWVETDLEMVYFHQNRPQEE</sequence>
<proteinExistence type="predicted"/>
<comment type="caution">
    <text evidence="1">The sequence shown here is derived from an EMBL/GenBank/DDBJ whole genome shotgun (WGS) entry which is preliminary data.</text>
</comment>
<gene>
    <name evidence="1" type="ORF">QR680_003611</name>
</gene>
<protein>
    <recommendedName>
        <fullName evidence="3">F-box domain-containing protein</fullName>
    </recommendedName>
</protein>
<dbReference type="AlphaFoldDB" id="A0AA39HN70"/>
<evidence type="ECO:0000313" key="2">
    <source>
        <dbReference type="Proteomes" id="UP001175271"/>
    </source>
</evidence>
<organism evidence="1 2">
    <name type="scientific">Steinernema hermaphroditum</name>
    <dbReference type="NCBI Taxonomy" id="289476"/>
    <lineage>
        <taxon>Eukaryota</taxon>
        <taxon>Metazoa</taxon>
        <taxon>Ecdysozoa</taxon>
        <taxon>Nematoda</taxon>
        <taxon>Chromadorea</taxon>
        <taxon>Rhabditida</taxon>
        <taxon>Tylenchina</taxon>
        <taxon>Panagrolaimomorpha</taxon>
        <taxon>Strongyloidoidea</taxon>
        <taxon>Steinernematidae</taxon>
        <taxon>Steinernema</taxon>
    </lineage>
</organism>
<name>A0AA39HN70_9BILA</name>
<evidence type="ECO:0008006" key="3">
    <source>
        <dbReference type="Google" id="ProtNLM"/>
    </source>
</evidence>
<dbReference type="Proteomes" id="UP001175271">
    <property type="component" value="Unassembled WGS sequence"/>
</dbReference>
<dbReference type="EMBL" id="JAUCMV010000003">
    <property type="protein sequence ID" value="KAK0407814.1"/>
    <property type="molecule type" value="Genomic_DNA"/>
</dbReference>
<accession>A0AA39HN70</accession>
<keyword evidence="2" id="KW-1185">Reference proteome</keyword>
<evidence type="ECO:0000313" key="1">
    <source>
        <dbReference type="EMBL" id="KAK0407814.1"/>
    </source>
</evidence>
<reference evidence="1" key="1">
    <citation type="submission" date="2023-06" db="EMBL/GenBank/DDBJ databases">
        <title>Genomic analysis of the entomopathogenic nematode Steinernema hermaphroditum.</title>
        <authorList>
            <person name="Schwarz E.M."/>
            <person name="Heppert J.K."/>
            <person name="Baniya A."/>
            <person name="Schwartz H.T."/>
            <person name="Tan C.-H."/>
            <person name="Antoshechkin I."/>
            <person name="Sternberg P.W."/>
            <person name="Goodrich-Blair H."/>
            <person name="Dillman A.R."/>
        </authorList>
    </citation>
    <scope>NUCLEOTIDE SEQUENCE</scope>
    <source>
        <strain evidence="1">PS9179</strain>
        <tissue evidence="1">Whole animal</tissue>
    </source>
</reference>